<organism evidence="1">
    <name type="scientific">viral metagenome</name>
    <dbReference type="NCBI Taxonomy" id="1070528"/>
    <lineage>
        <taxon>unclassified sequences</taxon>
        <taxon>metagenomes</taxon>
        <taxon>organismal metagenomes</taxon>
    </lineage>
</organism>
<accession>A0A6C0EQW9</accession>
<proteinExistence type="predicted"/>
<protein>
    <submittedName>
        <fullName evidence="1">Uncharacterized protein</fullName>
    </submittedName>
</protein>
<dbReference type="EMBL" id="MN738918">
    <property type="protein sequence ID" value="QHT31388.1"/>
    <property type="molecule type" value="Genomic_DNA"/>
</dbReference>
<reference evidence="1" key="1">
    <citation type="journal article" date="2020" name="Nature">
        <title>Giant virus diversity and host interactions through global metagenomics.</title>
        <authorList>
            <person name="Schulz F."/>
            <person name="Roux S."/>
            <person name="Paez-Espino D."/>
            <person name="Jungbluth S."/>
            <person name="Walsh D.A."/>
            <person name="Denef V.J."/>
            <person name="McMahon K.D."/>
            <person name="Konstantinidis K.T."/>
            <person name="Eloe-Fadrosh E.A."/>
            <person name="Kyrpides N.C."/>
            <person name="Woyke T."/>
        </authorList>
    </citation>
    <scope>NUCLEOTIDE SEQUENCE</scope>
    <source>
        <strain evidence="1">GVMAG-M-3300009155-2</strain>
    </source>
</reference>
<name>A0A6C0EQW9_9ZZZZ</name>
<dbReference type="AlphaFoldDB" id="A0A6C0EQW9"/>
<evidence type="ECO:0000313" key="1">
    <source>
        <dbReference type="EMBL" id="QHT31388.1"/>
    </source>
</evidence>
<sequence>MQKENKLPRYVNSVIFQILDYIPESEFNLKKALLIYESSLFNKSPESLQSSDCWVPFINIMNKYITVFDEEWKIVIQNILNNQ</sequence>